<dbReference type="EMBL" id="CAEY01000816">
    <property type="status" value="NOT_ANNOTATED_CDS"/>
    <property type="molecule type" value="Genomic_DNA"/>
</dbReference>
<sequence length="95" mass="11141">MKCRLLHLQSTMFVVFCRPLSKLCNNFKILILEINCKKLKLKLMTVGKRACLWINDLLMDLKNFERVRNDLRFRGCKGTTGTQASFLQLFNNELT</sequence>
<dbReference type="Gene3D" id="1.20.200.10">
    <property type="entry name" value="Fumarase/aspartase (Central domain)"/>
    <property type="match status" value="1"/>
</dbReference>
<dbReference type="PANTHER" id="PTHR43172">
    <property type="entry name" value="ADENYLOSUCCINATE LYASE"/>
    <property type="match status" value="1"/>
</dbReference>
<evidence type="ECO:0000313" key="2">
    <source>
        <dbReference type="EnsemblMetazoa" id="tetur02g09760.1"/>
    </source>
</evidence>
<dbReference type="HOGENOM" id="CLU_2925538_0_0_1"/>
<dbReference type="EnsemblMetazoa" id="tetur02g09760.1">
    <property type="protein sequence ID" value="tetur02g09760.1"/>
    <property type="gene ID" value="tetur02g09760"/>
</dbReference>
<reference evidence="3" key="1">
    <citation type="submission" date="2011-08" db="EMBL/GenBank/DDBJ databases">
        <authorList>
            <person name="Rombauts S."/>
        </authorList>
    </citation>
    <scope>NUCLEOTIDE SEQUENCE</scope>
    <source>
        <strain evidence="3">London</strain>
    </source>
</reference>
<name>T1JWW6_TETUR</name>
<dbReference type="Proteomes" id="UP000015104">
    <property type="component" value="Unassembled WGS sequence"/>
</dbReference>
<dbReference type="GO" id="GO:0044208">
    <property type="term" value="P:'de novo' AMP biosynthetic process"/>
    <property type="evidence" value="ECO:0007669"/>
    <property type="project" value="TreeGrafter"/>
</dbReference>
<evidence type="ECO:0000256" key="1">
    <source>
        <dbReference type="ARBA" id="ARBA00023239"/>
    </source>
</evidence>
<dbReference type="STRING" id="32264.T1JWW6"/>
<dbReference type="eggNOG" id="KOG2700">
    <property type="taxonomic scope" value="Eukaryota"/>
</dbReference>
<organism evidence="2 3">
    <name type="scientific">Tetranychus urticae</name>
    <name type="common">Two-spotted spider mite</name>
    <dbReference type="NCBI Taxonomy" id="32264"/>
    <lineage>
        <taxon>Eukaryota</taxon>
        <taxon>Metazoa</taxon>
        <taxon>Ecdysozoa</taxon>
        <taxon>Arthropoda</taxon>
        <taxon>Chelicerata</taxon>
        <taxon>Arachnida</taxon>
        <taxon>Acari</taxon>
        <taxon>Acariformes</taxon>
        <taxon>Trombidiformes</taxon>
        <taxon>Prostigmata</taxon>
        <taxon>Eleutherengona</taxon>
        <taxon>Raphignathae</taxon>
        <taxon>Tetranychoidea</taxon>
        <taxon>Tetranychidae</taxon>
        <taxon>Tetranychus</taxon>
    </lineage>
</organism>
<dbReference type="GO" id="GO:0005829">
    <property type="term" value="C:cytosol"/>
    <property type="evidence" value="ECO:0007669"/>
    <property type="project" value="TreeGrafter"/>
</dbReference>
<dbReference type="Gene3D" id="1.10.275.60">
    <property type="match status" value="1"/>
</dbReference>
<keyword evidence="3" id="KW-1185">Reference proteome</keyword>
<evidence type="ECO:0000313" key="3">
    <source>
        <dbReference type="Proteomes" id="UP000015104"/>
    </source>
</evidence>
<protein>
    <submittedName>
        <fullName evidence="2">Uncharacterized protein</fullName>
    </submittedName>
</protein>
<dbReference type="GO" id="GO:0004018">
    <property type="term" value="F:N6-(1,2-dicarboxyethyl)AMP AMP-lyase (fumarate-forming) activity"/>
    <property type="evidence" value="ECO:0007669"/>
    <property type="project" value="TreeGrafter"/>
</dbReference>
<proteinExistence type="predicted"/>
<dbReference type="SUPFAM" id="SSF48557">
    <property type="entry name" value="L-aspartase-like"/>
    <property type="match status" value="1"/>
</dbReference>
<dbReference type="InterPro" id="IPR008948">
    <property type="entry name" value="L-Aspartase-like"/>
</dbReference>
<dbReference type="AlphaFoldDB" id="T1JWW6"/>
<reference evidence="2" key="2">
    <citation type="submission" date="2015-06" db="UniProtKB">
        <authorList>
            <consortium name="EnsemblMetazoa"/>
        </authorList>
    </citation>
    <scope>IDENTIFICATION</scope>
</reference>
<keyword evidence="1" id="KW-0456">Lyase</keyword>
<dbReference type="GO" id="GO:0070626">
    <property type="term" value="F:(S)-2-(5-amino-1-(5-phospho-D-ribosyl)imidazole-4-carboxamido) succinate lyase (fumarate-forming) activity"/>
    <property type="evidence" value="ECO:0007669"/>
    <property type="project" value="TreeGrafter"/>
</dbReference>
<accession>T1JWW6</accession>
<dbReference type="PANTHER" id="PTHR43172:SF1">
    <property type="entry name" value="ADENYLOSUCCINATE LYASE"/>
    <property type="match status" value="1"/>
</dbReference>